<protein>
    <submittedName>
        <fullName evidence="2">Uncharacterized protein</fullName>
    </submittedName>
</protein>
<evidence type="ECO:0000256" key="1">
    <source>
        <dbReference type="SAM" id="MobiDB-lite"/>
    </source>
</evidence>
<feature type="region of interest" description="Disordered" evidence="1">
    <location>
        <begin position="53"/>
        <end position="145"/>
    </location>
</feature>
<accession>A0ABP0SH28</accession>
<organism evidence="2 3">
    <name type="scientific">Durusdinium trenchii</name>
    <dbReference type="NCBI Taxonomy" id="1381693"/>
    <lineage>
        <taxon>Eukaryota</taxon>
        <taxon>Sar</taxon>
        <taxon>Alveolata</taxon>
        <taxon>Dinophyceae</taxon>
        <taxon>Suessiales</taxon>
        <taxon>Symbiodiniaceae</taxon>
        <taxon>Durusdinium</taxon>
    </lineage>
</organism>
<feature type="compositionally biased region" description="Gly residues" evidence="1">
    <location>
        <begin position="89"/>
        <end position="98"/>
    </location>
</feature>
<feature type="non-terminal residue" evidence="2">
    <location>
        <position position="175"/>
    </location>
</feature>
<name>A0ABP0SH28_9DINO</name>
<proteinExistence type="predicted"/>
<gene>
    <name evidence="2" type="ORF">SCF082_LOCUS51759</name>
</gene>
<dbReference type="EMBL" id="CAXAMM010043748">
    <property type="protein sequence ID" value="CAK9111514.1"/>
    <property type="molecule type" value="Genomic_DNA"/>
</dbReference>
<sequence length="175" mass="18427">MDRARSLPPPSGAVVNPWWSEKLQLEALLRQLRPEDLPVPSDDWEMEADAVQDIGTASSGGFGKGRGTQSLRSFDGGRVFATPPSHCGGIDGRAGPGLGKKSEGALPPTGESSAPQPAETMGPVPPKHGPSRCSEDSDGRGLQRALEAEMVTFLGDQNEALTKELEKVKKQLAGS</sequence>
<comment type="caution">
    <text evidence="2">The sequence shown here is derived from an EMBL/GenBank/DDBJ whole genome shotgun (WGS) entry which is preliminary data.</text>
</comment>
<keyword evidence="3" id="KW-1185">Reference proteome</keyword>
<evidence type="ECO:0000313" key="3">
    <source>
        <dbReference type="Proteomes" id="UP001642464"/>
    </source>
</evidence>
<evidence type="ECO:0000313" key="2">
    <source>
        <dbReference type="EMBL" id="CAK9111514.1"/>
    </source>
</evidence>
<dbReference type="Proteomes" id="UP001642464">
    <property type="component" value="Unassembled WGS sequence"/>
</dbReference>
<reference evidence="2 3" key="1">
    <citation type="submission" date="2024-02" db="EMBL/GenBank/DDBJ databases">
        <authorList>
            <person name="Chen Y."/>
            <person name="Shah S."/>
            <person name="Dougan E. K."/>
            <person name="Thang M."/>
            <person name="Chan C."/>
        </authorList>
    </citation>
    <scope>NUCLEOTIDE SEQUENCE [LARGE SCALE GENOMIC DNA]</scope>
</reference>